<dbReference type="eggNOG" id="ENOG502SMCW">
    <property type="taxonomic scope" value="Eukaryota"/>
</dbReference>
<evidence type="ECO:0000256" key="1">
    <source>
        <dbReference type="ARBA" id="ARBA00023242"/>
    </source>
</evidence>
<dbReference type="GO" id="GO:0003677">
    <property type="term" value="F:DNA binding"/>
    <property type="evidence" value="ECO:0007669"/>
    <property type="project" value="InterPro"/>
</dbReference>
<dbReference type="OMA" id="RKRCWWA"/>
<dbReference type="HOGENOM" id="CLU_005767_1_1_1"/>
<dbReference type="SMART" id="SM00906">
    <property type="entry name" value="Fungal_trans"/>
    <property type="match status" value="1"/>
</dbReference>
<dbReference type="EMBL" id="KI912110">
    <property type="protein sequence ID" value="ETS84483.1"/>
    <property type="molecule type" value="Genomic_DNA"/>
</dbReference>
<name>W3XEF5_PESFW</name>
<dbReference type="Proteomes" id="UP000030651">
    <property type="component" value="Unassembled WGS sequence"/>
</dbReference>
<dbReference type="PANTHER" id="PTHR46910">
    <property type="entry name" value="TRANSCRIPTION FACTOR PDR1"/>
    <property type="match status" value="1"/>
</dbReference>
<evidence type="ECO:0000256" key="2">
    <source>
        <dbReference type="SAM" id="MobiDB-lite"/>
    </source>
</evidence>
<dbReference type="KEGG" id="pfy:PFICI_02508"/>
<dbReference type="InterPro" id="IPR050987">
    <property type="entry name" value="AtrR-like"/>
</dbReference>
<dbReference type="GO" id="GO:0006351">
    <property type="term" value="P:DNA-templated transcription"/>
    <property type="evidence" value="ECO:0007669"/>
    <property type="project" value="InterPro"/>
</dbReference>
<reference evidence="5" key="1">
    <citation type="journal article" date="2015" name="BMC Genomics">
        <title>Genomic and transcriptomic analysis of the endophytic fungus Pestalotiopsis fici reveals its lifestyle and high potential for synthesis of natural products.</title>
        <authorList>
            <person name="Wang X."/>
            <person name="Zhang X."/>
            <person name="Liu L."/>
            <person name="Xiang M."/>
            <person name="Wang W."/>
            <person name="Sun X."/>
            <person name="Che Y."/>
            <person name="Guo L."/>
            <person name="Liu G."/>
            <person name="Guo L."/>
            <person name="Wang C."/>
            <person name="Yin W.B."/>
            <person name="Stadler M."/>
            <person name="Zhang X."/>
            <person name="Liu X."/>
        </authorList>
    </citation>
    <scope>NUCLEOTIDE SEQUENCE [LARGE SCALE GENOMIC DNA]</scope>
    <source>
        <strain evidence="5">W106-1 / CGMCC3.15140</strain>
    </source>
</reference>
<gene>
    <name evidence="4" type="ORF">PFICI_02508</name>
</gene>
<dbReference type="CDD" id="cd12148">
    <property type="entry name" value="fungal_TF_MHR"/>
    <property type="match status" value="1"/>
</dbReference>
<dbReference type="GO" id="GO:0008270">
    <property type="term" value="F:zinc ion binding"/>
    <property type="evidence" value="ECO:0007669"/>
    <property type="project" value="InterPro"/>
</dbReference>
<dbReference type="AlphaFoldDB" id="W3XEF5"/>
<sequence>MSSTSSYTQKVEMAFEYHDPNAGNSTETWTPLVNELVTPTRNSGQGEALLNSHTNVPGSTEPAQSTDISNRVSPTARALSALLPDFEVASLLIDTYFDRVHWFMLVFFQNDFRRRFRDLYNGQKRPTAHATDAFLALVSTVAAIGSQYVGAHRRGLLETYGVDPDNLRREMFATLKNNLLDIVSSGSLEAAQTCVLMGSYYLYQGQRGLAWPICGCALRVALALNLHRARSNLSPDTAEANESKKRCWWAIYEVETFCCMLYGYPSSTSDDDCDVARLDPHHRYRQTEPPTSQDDSRATLLSYKYFMSELSTLTQYTLRELYNARSKSQGGTKPTKENLQRQIRKVTEIDARLLQWKEFAGKIHIKATGPQFEDHICQLQALALKLAYENLRILVHRPLLLYQMVSPRADPFQYSIGVCREAALEISETADMPVFSQATGTYAVSFVSMHLFTAGVTLSIMATLDPLSTQSHHAKAGLRRLMGMQANFKAASTVAAQGLELLQRLTKLLMEKELRFMLSTPTRQATPAQEPSTNRVTRPVESVAPVAPTIIPPSHQAVEFAPTNGMSGVVLTEPTTSPEWEFRQDPVMTEAFMDFENMMLSYSEQGLDGAQGALPASNEYGFTETEQAWLWDLNLA</sequence>
<dbReference type="InterPro" id="IPR007219">
    <property type="entry name" value="XnlR_reg_dom"/>
</dbReference>
<accession>W3XEF5</accession>
<dbReference type="PANTHER" id="PTHR46910:SF17">
    <property type="entry name" value="SCFA-RELATED"/>
    <property type="match status" value="1"/>
</dbReference>
<dbReference type="Pfam" id="PF04082">
    <property type="entry name" value="Fungal_trans"/>
    <property type="match status" value="1"/>
</dbReference>
<feature type="region of interest" description="Disordered" evidence="2">
    <location>
        <begin position="40"/>
        <end position="71"/>
    </location>
</feature>
<evidence type="ECO:0000313" key="5">
    <source>
        <dbReference type="Proteomes" id="UP000030651"/>
    </source>
</evidence>
<proteinExistence type="predicted"/>
<feature type="domain" description="Xylanolytic transcriptional activator regulatory" evidence="3">
    <location>
        <begin position="210"/>
        <end position="281"/>
    </location>
</feature>
<dbReference type="RefSeq" id="XP_007829280.1">
    <property type="nucleotide sequence ID" value="XM_007831089.1"/>
</dbReference>
<dbReference type="GO" id="GO:0003700">
    <property type="term" value="F:DNA-binding transcription factor activity"/>
    <property type="evidence" value="ECO:0007669"/>
    <property type="project" value="InterPro"/>
</dbReference>
<keyword evidence="1" id="KW-0539">Nucleus</keyword>
<keyword evidence="5" id="KW-1185">Reference proteome</keyword>
<evidence type="ECO:0000313" key="4">
    <source>
        <dbReference type="EMBL" id="ETS84483.1"/>
    </source>
</evidence>
<dbReference type="InParanoid" id="W3XEF5"/>
<evidence type="ECO:0000259" key="3">
    <source>
        <dbReference type="SMART" id="SM00906"/>
    </source>
</evidence>
<protein>
    <recommendedName>
        <fullName evidence="3">Xylanolytic transcriptional activator regulatory domain-containing protein</fullName>
    </recommendedName>
</protein>
<dbReference type="GeneID" id="19267521"/>
<organism evidence="4 5">
    <name type="scientific">Pestalotiopsis fici (strain W106-1 / CGMCC3.15140)</name>
    <dbReference type="NCBI Taxonomy" id="1229662"/>
    <lineage>
        <taxon>Eukaryota</taxon>
        <taxon>Fungi</taxon>
        <taxon>Dikarya</taxon>
        <taxon>Ascomycota</taxon>
        <taxon>Pezizomycotina</taxon>
        <taxon>Sordariomycetes</taxon>
        <taxon>Xylariomycetidae</taxon>
        <taxon>Amphisphaeriales</taxon>
        <taxon>Sporocadaceae</taxon>
        <taxon>Pestalotiopsis</taxon>
    </lineage>
</organism>
<dbReference type="OrthoDB" id="3266505at2759"/>